<reference evidence="1" key="1">
    <citation type="submission" date="2020-12" db="EMBL/GenBank/DDBJ databases">
        <title>Geomonas sp. Red875, isolated from river sediment.</title>
        <authorList>
            <person name="Xu Z."/>
            <person name="Zhang Z."/>
            <person name="Masuda Y."/>
            <person name="Itoh H."/>
            <person name="Senoo K."/>
        </authorList>
    </citation>
    <scope>NUCLEOTIDE SEQUENCE</scope>
    <source>
        <strain evidence="1">Red875</strain>
    </source>
</reference>
<accession>A0A8J7M1T0</accession>
<gene>
    <name evidence="1" type="ORF">JFN93_20510</name>
</gene>
<dbReference type="Proteomes" id="UP000636888">
    <property type="component" value="Unassembled WGS sequence"/>
</dbReference>
<evidence type="ECO:0000313" key="1">
    <source>
        <dbReference type="EMBL" id="MBJ6727100.1"/>
    </source>
</evidence>
<dbReference type="EMBL" id="JAEMHM010000020">
    <property type="protein sequence ID" value="MBJ6727100.1"/>
    <property type="molecule type" value="Genomic_DNA"/>
</dbReference>
<dbReference type="InterPro" id="IPR051159">
    <property type="entry name" value="Hexapeptide_acetyltransf"/>
</dbReference>
<protein>
    <recommendedName>
        <fullName evidence="3">Acyltransferase</fullName>
    </recommendedName>
</protein>
<dbReference type="RefSeq" id="WP_199386015.1">
    <property type="nucleotide sequence ID" value="NZ_JAEMHM010000020.1"/>
</dbReference>
<comment type="caution">
    <text evidence="1">The sequence shown here is derived from an EMBL/GenBank/DDBJ whole genome shotgun (WGS) entry which is preliminary data.</text>
</comment>
<dbReference type="PANTHER" id="PTHR23416">
    <property type="entry name" value="SIALIC ACID SYNTHASE-RELATED"/>
    <property type="match status" value="1"/>
</dbReference>
<sequence length="229" mass="25227">MQDIVLKIRRRETPFYNRLYLWGRALRRFEVPVFRPVYRMFQGERALRHIVLSNLFRIFYHTPLFKLRCGSVGKGLYLIGGQPLVMGHLKINLGDNVTLHGKSTLVGAKVFDSPTLHVGDNTCLGYNLIVDVGCDITIGNNVFVGDRVSILSYDGHPTAPSQRGLPAAPETSKPITIKDNVWISSNCVILKGVTIGEDSVIANGAVVTSKIPARSLAIGNPARCFPLSL</sequence>
<dbReference type="InterPro" id="IPR001451">
    <property type="entry name" value="Hexapep"/>
</dbReference>
<dbReference type="SUPFAM" id="SSF51161">
    <property type="entry name" value="Trimeric LpxA-like enzymes"/>
    <property type="match status" value="1"/>
</dbReference>
<proteinExistence type="predicted"/>
<evidence type="ECO:0008006" key="3">
    <source>
        <dbReference type="Google" id="ProtNLM"/>
    </source>
</evidence>
<name>A0A8J7M1T0_9BACT</name>
<keyword evidence="2" id="KW-1185">Reference proteome</keyword>
<dbReference type="Pfam" id="PF00132">
    <property type="entry name" value="Hexapep"/>
    <property type="match status" value="1"/>
</dbReference>
<dbReference type="AlphaFoldDB" id="A0A8J7M1T0"/>
<dbReference type="InterPro" id="IPR011004">
    <property type="entry name" value="Trimer_LpxA-like_sf"/>
</dbReference>
<organism evidence="1 2">
    <name type="scientific">Geomesophilobacter sediminis</name>
    <dbReference type="NCBI Taxonomy" id="2798584"/>
    <lineage>
        <taxon>Bacteria</taxon>
        <taxon>Pseudomonadati</taxon>
        <taxon>Thermodesulfobacteriota</taxon>
        <taxon>Desulfuromonadia</taxon>
        <taxon>Geobacterales</taxon>
        <taxon>Geobacteraceae</taxon>
        <taxon>Geomesophilobacter</taxon>
    </lineage>
</organism>
<dbReference type="Gene3D" id="2.160.10.10">
    <property type="entry name" value="Hexapeptide repeat proteins"/>
    <property type="match status" value="1"/>
</dbReference>
<evidence type="ECO:0000313" key="2">
    <source>
        <dbReference type="Proteomes" id="UP000636888"/>
    </source>
</evidence>